<evidence type="ECO:0000256" key="2">
    <source>
        <dbReference type="SAM" id="Phobius"/>
    </source>
</evidence>
<keyword evidence="4" id="KW-1185">Reference proteome</keyword>
<evidence type="ECO:0000313" key="4">
    <source>
        <dbReference type="Proteomes" id="UP000838756"/>
    </source>
</evidence>
<accession>A0A8S4RU15</accession>
<name>A0A8S4RU15_9NEOP</name>
<evidence type="ECO:0000313" key="3">
    <source>
        <dbReference type="EMBL" id="CAH2241797.1"/>
    </source>
</evidence>
<proteinExistence type="predicted"/>
<protein>
    <submittedName>
        <fullName evidence="3">Jg16359 protein</fullName>
    </submittedName>
</protein>
<organism evidence="3 4">
    <name type="scientific">Pararge aegeria aegeria</name>
    <dbReference type="NCBI Taxonomy" id="348720"/>
    <lineage>
        <taxon>Eukaryota</taxon>
        <taxon>Metazoa</taxon>
        <taxon>Ecdysozoa</taxon>
        <taxon>Arthropoda</taxon>
        <taxon>Hexapoda</taxon>
        <taxon>Insecta</taxon>
        <taxon>Pterygota</taxon>
        <taxon>Neoptera</taxon>
        <taxon>Endopterygota</taxon>
        <taxon>Lepidoptera</taxon>
        <taxon>Glossata</taxon>
        <taxon>Ditrysia</taxon>
        <taxon>Papilionoidea</taxon>
        <taxon>Nymphalidae</taxon>
        <taxon>Satyrinae</taxon>
        <taxon>Satyrini</taxon>
        <taxon>Parargina</taxon>
        <taxon>Pararge</taxon>
    </lineage>
</organism>
<keyword evidence="2" id="KW-1133">Transmembrane helix</keyword>
<dbReference type="EMBL" id="CAKXAJ010025589">
    <property type="protein sequence ID" value="CAH2241797.1"/>
    <property type="molecule type" value="Genomic_DNA"/>
</dbReference>
<keyword evidence="2" id="KW-0472">Membrane</keyword>
<feature type="transmembrane region" description="Helical" evidence="2">
    <location>
        <begin position="48"/>
        <end position="68"/>
    </location>
</feature>
<keyword evidence="2" id="KW-0812">Transmembrane</keyword>
<sequence>MYEVETVEGLRWNRHTDQMRSNSAVDDRDSTTRDGQSTVSAQAALADYAIAVMVIALWMLMLAGLILLRHPFRINVTDGVLAVIK</sequence>
<reference evidence="3" key="1">
    <citation type="submission" date="2022-03" db="EMBL/GenBank/DDBJ databases">
        <authorList>
            <person name="Lindestad O."/>
        </authorList>
    </citation>
    <scope>NUCLEOTIDE SEQUENCE</scope>
</reference>
<comment type="caution">
    <text evidence="3">The sequence shown here is derived from an EMBL/GenBank/DDBJ whole genome shotgun (WGS) entry which is preliminary data.</text>
</comment>
<evidence type="ECO:0000256" key="1">
    <source>
        <dbReference type="SAM" id="MobiDB-lite"/>
    </source>
</evidence>
<dbReference type="Proteomes" id="UP000838756">
    <property type="component" value="Unassembled WGS sequence"/>
</dbReference>
<dbReference type="AlphaFoldDB" id="A0A8S4RU15"/>
<feature type="region of interest" description="Disordered" evidence="1">
    <location>
        <begin position="13"/>
        <end position="34"/>
    </location>
</feature>
<gene>
    <name evidence="3" type="primary">jg16359</name>
    <name evidence="3" type="ORF">PAEG_LOCUS18203</name>
</gene>